<dbReference type="GO" id="GO:1990072">
    <property type="term" value="C:TRAPPIII protein complex"/>
    <property type="evidence" value="ECO:0007669"/>
    <property type="project" value="TreeGrafter"/>
</dbReference>
<dbReference type="InterPro" id="IPR007194">
    <property type="entry name" value="TRAPP_component"/>
</dbReference>
<dbReference type="OrthoDB" id="10254842at2759"/>
<protein>
    <submittedName>
        <fullName evidence="9">BZ3500_MvSof-1268-A1-R1_Chr1-1g01075 protein</fullName>
    </submittedName>
</protein>
<keyword evidence="5" id="KW-0256">Endoplasmic reticulum</keyword>
<evidence type="ECO:0000256" key="1">
    <source>
        <dbReference type="ARBA" id="ARBA00004240"/>
    </source>
</evidence>
<gene>
    <name evidence="9" type="ORF">BZ3500_MVSOF-1268-A1-R1_CHR1-1G01075</name>
</gene>
<dbReference type="CDD" id="cd14943">
    <property type="entry name" value="TRAPPC5_Trs31"/>
    <property type="match status" value="1"/>
</dbReference>
<dbReference type="InterPro" id="IPR024096">
    <property type="entry name" value="NO_sig/Golgi_transp_ligand-bd"/>
</dbReference>
<organism evidence="9 10">
    <name type="scientific">Microbotryum saponariae</name>
    <dbReference type="NCBI Taxonomy" id="289078"/>
    <lineage>
        <taxon>Eukaryota</taxon>
        <taxon>Fungi</taxon>
        <taxon>Dikarya</taxon>
        <taxon>Basidiomycota</taxon>
        <taxon>Pucciniomycotina</taxon>
        <taxon>Microbotryomycetes</taxon>
        <taxon>Microbotryales</taxon>
        <taxon>Microbotryaceae</taxon>
        <taxon>Microbotryum</taxon>
    </lineage>
</organism>
<evidence type="ECO:0000313" key="10">
    <source>
        <dbReference type="Proteomes" id="UP000249723"/>
    </source>
</evidence>
<dbReference type="FunFam" id="3.30.1380.20:FF:000002">
    <property type="entry name" value="Trafficking protein particle complex subunit"/>
    <property type="match status" value="1"/>
</dbReference>
<feature type="compositionally biased region" description="Low complexity" evidence="8">
    <location>
        <begin position="58"/>
        <end position="75"/>
    </location>
</feature>
<dbReference type="GO" id="GO:0006888">
    <property type="term" value="P:endoplasmic reticulum to Golgi vesicle-mediated transport"/>
    <property type="evidence" value="ECO:0007669"/>
    <property type="project" value="TreeGrafter"/>
</dbReference>
<reference evidence="10" key="1">
    <citation type="submission" date="2016-10" db="EMBL/GenBank/DDBJ databases">
        <authorList>
            <person name="Jeantristanb JTB J.-T."/>
            <person name="Ricardo R."/>
        </authorList>
    </citation>
    <scope>NUCLEOTIDE SEQUENCE [LARGE SCALE GENOMIC DNA]</scope>
</reference>
<name>A0A2X0KF09_9BASI</name>
<evidence type="ECO:0000256" key="8">
    <source>
        <dbReference type="SAM" id="MobiDB-lite"/>
    </source>
</evidence>
<feature type="compositionally biased region" description="Gly residues" evidence="8">
    <location>
        <begin position="46"/>
        <end position="57"/>
    </location>
</feature>
<dbReference type="STRING" id="289078.A0A2X0KF09"/>
<dbReference type="InterPro" id="IPR016696">
    <property type="entry name" value="TRAPP-I_su5"/>
</dbReference>
<evidence type="ECO:0000256" key="3">
    <source>
        <dbReference type="ARBA" id="ARBA00006218"/>
    </source>
</evidence>
<comment type="subcellular location">
    <subcellularLocation>
        <location evidence="1">Endoplasmic reticulum</location>
    </subcellularLocation>
    <subcellularLocation>
        <location evidence="2">Golgi apparatus</location>
    </subcellularLocation>
</comment>
<evidence type="ECO:0000313" key="9">
    <source>
        <dbReference type="EMBL" id="SCZ89276.1"/>
    </source>
</evidence>
<feature type="region of interest" description="Disordered" evidence="8">
    <location>
        <begin position="1"/>
        <end position="75"/>
    </location>
</feature>
<dbReference type="Pfam" id="PF04051">
    <property type="entry name" value="TRAPP"/>
    <property type="match status" value="1"/>
</dbReference>
<dbReference type="GO" id="GO:1990070">
    <property type="term" value="C:TRAPPI protein complex"/>
    <property type="evidence" value="ECO:0007669"/>
    <property type="project" value="TreeGrafter"/>
</dbReference>
<keyword evidence="4" id="KW-0813">Transport</keyword>
<feature type="compositionally biased region" description="Low complexity" evidence="8">
    <location>
        <begin position="8"/>
        <end position="45"/>
    </location>
</feature>
<dbReference type="PANTHER" id="PTHR20902:SF0">
    <property type="entry name" value="TRAFFICKING PROTEIN PARTICLE COMPLEX SUBUNIT 5"/>
    <property type="match status" value="1"/>
</dbReference>
<dbReference type="Proteomes" id="UP000249723">
    <property type="component" value="Unassembled WGS sequence"/>
</dbReference>
<keyword evidence="10" id="KW-1185">Reference proteome</keyword>
<evidence type="ECO:0000256" key="4">
    <source>
        <dbReference type="ARBA" id="ARBA00022448"/>
    </source>
</evidence>
<dbReference type="GO" id="GO:1990071">
    <property type="term" value="C:TRAPPII protein complex"/>
    <property type="evidence" value="ECO:0007669"/>
    <property type="project" value="TreeGrafter"/>
</dbReference>
<evidence type="ECO:0000256" key="6">
    <source>
        <dbReference type="ARBA" id="ARBA00022892"/>
    </source>
</evidence>
<accession>A0A2X0KF09</accession>
<sequence length="319" mass="33415">MASKRDSSASSSIRDSLTSASRFSSLLSPSSTSSLTTISSSSTATAGGGGVVPGGGSTSNNHGGSSRVTSLSGTPSSGGLSSFAIGLPSLPSVPGLGSSSSSNVNGTSSIVGAYGSNGSPITTTRRMTLIYDRPITKTRGSEISLGAWSYLLAEIVQYTQKRVSGIGELNILGYRIGVRLLELLPLRDHLHPLSSRSPPPPTRTLRLLPILTYVHSIVYRYLFNRPADSLERSTENSDEYMIGDNDMVLTRNIEVPKEMSELSCAALVAGIIEAVLDGAGFPSRVTAHSVPTLAHPRKTVILIKLAPEVLKREAALDGT</sequence>
<dbReference type="SUPFAM" id="SSF111126">
    <property type="entry name" value="Ligand-binding domain in the NO signalling and Golgi transport"/>
    <property type="match status" value="1"/>
</dbReference>
<dbReference type="EMBL" id="FMWP01000013">
    <property type="protein sequence ID" value="SCZ89276.1"/>
    <property type="molecule type" value="Genomic_DNA"/>
</dbReference>
<evidence type="ECO:0000256" key="7">
    <source>
        <dbReference type="ARBA" id="ARBA00023034"/>
    </source>
</evidence>
<comment type="similarity">
    <text evidence="3">Belongs to the TRAPP small subunits family. BET3 subfamily.</text>
</comment>
<evidence type="ECO:0000256" key="2">
    <source>
        <dbReference type="ARBA" id="ARBA00004555"/>
    </source>
</evidence>
<dbReference type="GO" id="GO:0005783">
    <property type="term" value="C:endoplasmic reticulum"/>
    <property type="evidence" value="ECO:0007669"/>
    <property type="project" value="UniProtKB-SubCell"/>
</dbReference>
<keyword evidence="7" id="KW-0333">Golgi apparatus</keyword>
<dbReference type="PANTHER" id="PTHR20902">
    <property type="entry name" value="41-2 PROTEIN ANTIGEN-RELATED"/>
    <property type="match status" value="1"/>
</dbReference>
<keyword evidence="6" id="KW-0931">ER-Golgi transport</keyword>
<dbReference type="AlphaFoldDB" id="A0A2X0KF09"/>
<proteinExistence type="inferred from homology"/>
<evidence type="ECO:0000256" key="5">
    <source>
        <dbReference type="ARBA" id="ARBA00022824"/>
    </source>
</evidence>
<dbReference type="Gene3D" id="3.30.1380.20">
    <property type="entry name" value="Trafficking protein particle complex subunit 3"/>
    <property type="match status" value="1"/>
</dbReference>